<feature type="signal peptide" evidence="1">
    <location>
        <begin position="1"/>
        <end position="18"/>
    </location>
</feature>
<dbReference type="EMBL" id="JARJLG010000317">
    <property type="protein sequence ID" value="KAJ7717491.1"/>
    <property type="molecule type" value="Genomic_DNA"/>
</dbReference>
<keyword evidence="3" id="KW-1185">Reference proteome</keyword>
<gene>
    <name evidence="2" type="ORF">DFH07DRAFT_342108</name>
</gene>
<feature type="chain" id="PRO_5041953570" description="Secreted protein" evidence="1">
    <location>
        <begin position="19"/>
        <end position="123"/>
    </location>
</feature>
<evidence type="ECO:0008006" key="4">
    <source>
        <dbReference type="Google" id="ProtNLM"/>
    </source>
</evidence>
<dbReference type="Proteomes" id="UP001215280">
    <property type="component" value="Unassembled WGS sequence"/>
</dbReference>
<keyword evidence="1" id="KW-0732">Signal</keyword>
<proteinExistence type="predicted"/>
<dbReference type="AlphaFoldDB" id="A0AAD7HD37"/>
<protein>
    <recommendedName>
        <fullName evidence="4">Secreted protein</fullName>
    </recommendedName>
</protein>
<reference evidence="2" key="1">
    <citation type="submission" date="2023-03" db="EMBL/GenBank/DDBJ databases">
        <title>Massive genome expansion in bonnet fungi (Mycena s.s.) driven by repeated elements and novel gene families across ecological guilds.</title>
        <authorList>
            <consortium name="Lawrence Berkeley National Laboratory"/>
            <person name="Harder C.B."/>
            <person name="Miyauchi S."/>
            <person name="Viragh M."/>
            <person name="Kuo A."/>
            <person name="Thoen E."/>
            <person name="Andreopoulos B."/>
            <person name="Lu D."/>
            <person name="Skrede I."/>
            <person name="Drula E."/>
            <person name="Henrissat B."/>
            <person name="Morin E."/>
            <person name="Kohler A."/>
            <person name="Barry K."/>
            <person name="LaButti K."/>
            <person name="Morin E."/>
            <person name="Salamov A."/>
            <person name="Lipzen A."/>
            <person name="Mereny Z."/>
            <person name="Hegedus B."/>
            <person name="Baldrian P."/>
            <person name="Stursova M."/>
            <person name="Weitz H."/>
            <person name="Taylor A."/>
            <person name="Grigoriev I.V."/>
            <person name="Nagy L.G."/>
            <person name="Martin F."/>
            <person name="Kauserud H."/>
        </authorList>
    </citation>
    <scope>NUCLEOTIDE SEQUENCE</scope>
    <source>
        <strain evidence="2">CBHHK188m</strain>
    </source>
</reference>
<comment type="caution">
    <text evidence="2">The sequence shown here is derived from an EMBL/GenBank/DDBJ whole genome shotgun (WGS) entry which is preliminary data.</text>
</comment>
<evidence type="ECO:0000256" key="1">
    <source>
        <dbReference type="SAM" id="SignalP"/>
    </source>
</evidence>
<name>A0AAD7HD37_9AGAR</name>
<evidence type="ECO:0000313" key="3">
    <source>
        <dbReference type="Proteomes" id="UP001215280"/>
    </source>
</evidence>
<organism evidence="2 3">
    <name type="scientific">Mycena maculata</name>
    <dbReference type="NCBI Taxonomy" id="230809"/>
    <lineage>
        <taxon>Eukaryota</taxon>
        <taxon>Fungi</taxon>
        <taxon>Dikarya</taxon>
        <taxon>Basidiomycota</taxon>
        <taxon>Agaricomycotina</taxon>
        <taxon>Agaricomycetes</taxon>
        <taxon>Agaricomycetidae</taxon>
        <taxon>Agaricales</taxon>
        <taxon>Marasmiineae</taxon>
        <taxon>Mycenaceae</taxon>
        <taxon>Mycena</taxon>
    </lineage>
</organism>
<accession>A0AAD7HD37</accession>
<evidence type="ECO:0000313" key="2">
    <source>
        <dbReference type="EMBL" id="KAJ7717491.1"/>
    </source>
</evidence>
<sequence length="123" mass="13884">MWLCTHTFLMNTFLIVQTLPVPLDTKKNCACNMNALALHSPFTRPSSRRPPIPTKLGFRAHRLRRSRRNYIKSRRTQDIDASPLPSLRPLLSGLRPSSFLSCQQCCHAGCPLTHLSGRTKCAV</sequence>